<dbReference type="EnsemblPlants" id="LPERR10G05290.1">
    <property type="protein sequence ID" value="LPERR10G05290.1"/>
    <property type="gene ID" value="LPERR10G05290"/>
</dbReference>
<dbReference type="eggNOG" id="ENOG502QQNB">
    <property type="taxonomic scope" value="Eukaryota"/>
</dbReference>
<reference evidence="10" key="2">
    <citation type="submission" date="2013-12" db="EMBL/GenBank/DDBJ databases">
        <authorList>
            <person name="Yu Y."/>
            <person name="Lee S."/>
            <person name="de Baynast K."/>
            <person name="Wissotski M."/>
            <person name="Liu L."/>
            <person name="Talag J."/>
            <person name="Goicoechea J."/>
            <person name="Angelova A."/>
            <person name="Jetty R."/>
            <person name="Kudrna D."/>
            <person name="Golser W."/>
            <person name="Rivera L."/>
            <person name="Zhang J."/>
            <person name="Wing R."/>
        </authorList>
    </citation>
    <scope>NUCLEOTIDE SEQUENCE</scope>
</reference>
<dbReference type="PANTHER" id="PTHR32100">
    <property type="entry name" value="OMEGA-6 FATTY ACID DESATURASE, CHLOROPLASTIC"/>
    <property type="match status" value="1"/>
</dbReference>
<evidence type="ECO:0000256" key="4">
    <source>
        <dbReference type="ARBA" id="ARBA00023002"/>
    </source>
</evidence>
<evidence type="ECO:0000256" key="1">
    <source>
        <dbReference type="ARBA" id="ARBA00004370"/>
    </source>
</evidence>
<dbReference type="Pfam" id="PF11960">
    <property type="entry name" value="DUF3474"/>
    <property type="match status" value="1"/>
</dbReference>
<feature type="transmembrane region" description="Helical" evidence="6">
    <location>
        <begin position="121"/>
        <end position="140"/>
    </location>
</feature>
<evidence type="ECO:0000256" key="6">
    <source>
        <dbReference type="SAM" id="Phobius"/>
    </source>
</evidence>
<keyword evidence="5 6" id="KW-0472">Membrane</keyword>
<keyword evidence="6" id="KW-0812">Transmembrane</keyword>
<dbReference type="Pfam" id="PF00487">
    <property type="entry name" value="FA_desaturase"/>
    <property type="match status" value="1"/>
</dbReference>
<sequence length="478" mass="53458">MGTYERTTVEGKKHQLTGRAGISSAMQRSPVEKPPFTLGDIKKSIPPHCFHRSVVKSFSYMIYDLTIAMGLLYFALVGIPALPIIPRLAAWPLYWATQGSILTGVWVIGHECGHHAFSDYLLLDNIVGFVLHSALLTPFFSWKYSHRRHHANTGSMENDEVYVAKKKSMLPWYTPYVFGNPIGRVVYIILQLTLAWPLYLGFNLSGQPYPRFTCHYDPYSPLFNNQERIQVLISDAGILAVLFVLYKLTAAFGFWWVVRIYGVPVLIVSALFVLITYLHHTHLALPHYDSREWDWLRGALATMDRDYGILNHVLHNVTNTHVLHHIFPSMPHYHAMEATKAMRSVLGEYYRFDSTPIIKATLREAKECIYVESGEHNGVYWYNKSGGSIGSSPPCQCHSVVAPSTSPPAEPGRGSGGEGRREVLEIWGVWAVGHGGVYGAPLMLRHLSAIIFFEVVKLQACNNGAAAGGVPRPLGIVA</sequence>
<dbReference type="InterPro" id="IPR005804">
    <property type="entry name" value="FA_desaturase_dom"/>
</dbReference>
<evidence type="ECO:0000256" key="5">
    <source>
        <dbReference type="ARBA" id="ARBA00023136"/>
    </source>
</evidence>
<proteinExistence type="inferred from homology"/>
<comment type="pathway">
    <text evidence="2">Lipid metabolism.</text>
</comment>
<dbReference type="Gramene" id="LPERR10G05290.1">
    <property type="protein sequence ID" value="LPERR10G05290.1"/>
    <property type="gene ID" value="LPERR10G05290"/>
</dbReference>
<evidence type="ECO:0000256" key="2">
    <source>
        <dbReference type="ARBA" id="ARBA00005189"/>
    </source>
</evidence>
<feature type="transmembrane region" description="Helical" evidence="6">
    <location>
        <begin position="91"/>
        <end position="109"/>
    </location>
</feature>
<keyword evidence="6" id="KW-1133">Transmembrane helix</keyword>
<accession>A0A0D9XJ12</accession>
<reference evidence="9" key="3">
    <citation type="submission" date="2015-04" db="UniProtKB">
        <authorList>
            <consortium name="EnsemblPlants"/>
        </authorList>
    </citation>
    <scope>IDENTIFICATION</scope>
</reference>
<keyword evidence="10" id="KW-1185">Reference proteome</keyword>
<dbReference type="GO" id="GO:0006629">
    <property type="term" value="P:lipid metabolic process"/>
    <property type="evidence" value="ECO:0007669"/>
    <property type="project" value="InterPro"/>
</dbReference>
<feature type="transmembrane region" description="Helical" evidence="6">
    <location>
        <begin position="229"/>
        <end position="248"/>
    </location>
</feature>
<dbReference type="STRING" id="77586.A0A0D9XJ12"/>
<protein>
    <recommendedName>
        <fullName evidence="11">Fatty acid desaturase domain-containing protein</fullName>
    </recommendedName>
</protein>
<name>A0A0D9XJ12_9ORYZ</name>
<reference evidence="9 10" key="1">
    <citation type="submission" date="2012-08" db="EMBL/GenBank/DDBJ databases">
        <title>Oryza genome evolution.</title>
        <authorList>
            <person name="Wing R.A."/>
        </authorList>
    </citation>
    <scope>NUCLEOTIDE SEQUENCE</scope>
</reference>
<organism evidence="9 10">
    <name type="scientific">Leersia perrieri</name>
    <dbReference type="NCBI Taxonomy" id="77586"/>
    <lineage>
        <taxon>Eukaryota</taxon>
        <taxon>Viridiplantae</taxon>
        <taxon>Streptophyta</taxon>
        <taxon>Embryophyta</taxon>
        <taxon>Tracheophyta</taxon>
        <taxon>Spermatophyta</taxon>
        <taxon>Magnoliopsida</taxon>
        <taxon>Liliopsida</taxon>
        <taxon>Poales</taxon>
        <taxon>Poaceae</taxon>
        <taxon>BOP clade</taxon>
        <taxon>Oryzoideae</taxon>
        <taxon>Oryzeae</taxon>
        <taxon>Oryzinae</taxon>
        <taxon>Leersia</taxon>
    </lineage>
</organism>
<keyword evidence="4" id="KW-0560">Oxidoreductase</keyword>
<evidence type="ECO:0000259" key="7">
    <source>
        <dbReference type="Pfam" id="PF00487"/>
    </source>
</evidence>
<evidence type="ECO:0000313" key="10">
    <source>
        <dbReference type="Proteomes" id="UP000032180"/>
    </source>
</evidence>
<evidence type="ECO:0000256" key="3">
    <source>
        <dbReference type="ARBA" id="ARBA00009295"/>
    </source>
</evidence>
<dbReference type="AlphaFoldDB" id="A0A0D9XJ12"/>
<comment type="subcellular location">
    <subcellularLocation>
        <location evidence="1">Membrane</location>
    </subcellularLocation>
</comment>
<evidence type="ECO:0000313" key="9">
    <source>
        <dbReference type="EnsemblPlants" id="LPERR10G05290.1"/>
    </source>
</evidence>
<feature type="transmembrane region" description="Helical" evidence="6">
    <location>
        <begin position="254"/>
        <end position="278"/>
    </location>
</feature>
<evidence type="ECO:0000259" key="8">
    <source>
        <dbReference type="Pfam" id="PF11960"/>
    </source>
</evidence>
<dbReference type="GO" id="GO:0016020">
    <property type="term" value="C:membrane"/>
    <property type="evidence" value="ECO:0007669"/>
    <property type="project" value="UniProtKB-SubCell"/>
</dbReference>
<dbReference type="GO" id="GO:0016717">
    <property type="term" value="F:oxidoreductase activity, acting on paired donors, with oxidation of a pair of donors resulting in the reduction of molecular oxygen to two molecules of water"/>
    <property type="evidence" value="ECO:0007669"/>
    <property type="project" value="InterPro"/>
</dbReference>
<feature type="transmembrane region" description="Helical" evidence="6">
    <location>
        <begin position="62"/>
        <end position="85"/>
    </location>
</feature>
<feature type="domain" description="Fatty acid desaturase N-terminal" evidence="8">
    <location>
        <begin position="24"/>
        <end position="71"/>
    </location>
</feature>
<feature type="domain" description="Fatty acid desaturase" evidence="7">
    <location>
        <begin position="90"/>
        <end position="351"/>
    </location>
</feature>
<comment type="similarity">
    <text evidence="3">Belongs to the fatty acid desaturase type 1 family.</text>
</comment>
<dbReference type="Proteomes" id="UP000032180">
    <property type="component" value="Chromosome 10"/>
</dbReference>
<dbReference type="InterPro" id="IPR012171">
    <property type="entry name" value="Fatty_acid_desaturase"/>
</dbReference>
<feature type="transmembrane region" description="Helical" evidence="6">
    <location>
        <begin position="182"/>
        <end position="202"/>
    </location>
</feature>
<dbReference type="InterPro" id="IPR021863">
    <property type="entry name" value="FAS_N"/>
</dbReference>
<evidence type="ECO:0008006" key="11">
    <source>
        <dbReference type="Google" id="ProtNLM"/>
    </source>
</evidence>
<dbReference type="CDD" id="cd03507">
    <property type="entry name" value="Delta12-FADS-like"/>
    <property type="match status" value="1"/>
</dbReference>
<dbReference type="HOGENOM" id="CLU_033094_0_1_1"/>